<dbReference type="GO" id="GO:0003676">
    <property type="term" value="F:nucleic acid binding"/>
    <property type="evidence" value="ECO:0007669"/>
    <property type="project" value="InterPro"/>
</dbReference>
<dbReference type="InterPro" id="IPR053151">
    <property type="entry name" value="RNase_H-like"/>
</dbReference>
<feature type="domain" description="RNase H type-1" evidence="1">
    <location>
        <begin position="24"/>
        <end position="122"/>
    </location>
</feature>
<dbReference type="Gene3D" id="3.30.420.10">
    <property type="entry name" value="Ribonuclease H-like superfamily/Ribonuclease H"/>
    <property type="match status" value="1"/>
</dbReference>
<protein>
    <recommendedName>
        <fullName evidence="1">RNase H type-1 domain-containing protein</fullName>
    </recommendedName>
</protein>
<evidence type="ECO:0000313" key="3">
    <source>
        <dbReference type="Proteomes" id="UP001054252"/>
    </source>
</evidence>
<dbReference type="PANTHER" id="PTHR47723">
    <property type="entry name" value="OS05G0353850 PROTEIN"/>
    <property type="match status" value="1"/>
</dbReference>
<dbReference type="PANTHER" id="PTHR47723:SF19">
    <property type="entry name" value="POLYNUCLEOTIDYL TRANSFERASE, RIBONUCLEASE H-LIKE SUPERFAMILY PROTEIN"/>
    <property type="match status" value="1"/>
</dbReference>
<dbReference type="SUPFAM" id="SSF53098">
    <property type="entry name" value="Ribonuclease H-like"/>
    <property type="match status" value="1"/>
</dbReference>
<dbReference type="CDD" id="cd06222">
    <property type="entry name" value="RNase_H_like"/>
    <property type="match status" value="1"/>
</dbReference>
<proteinExistence type="predicted"/>
<name>A0AAV5KUM8_9ROSI</name>
<dbReference type="Proteomes" id="UP001054252">
    <property type="component" value="Unassembled WGS sequence"/>
</dbReference>
<dbReference type="GO" id="GO:0004523">
    <property type="term" value="F:RNA-DNA hybrid ribonuclease activity"/>
    <property type="evidence" value="ECO:0007669"/>
    <property type="project" value="InterPro"/>
</dbReference>
<dbReference type="EMBL" id="BPVZ01000078">
    <property type="protein sequence ID" value="GKV28147.1"/>
    <property type="molecule type" value="Genomic_DNA"/>
</dbReference>
<dbReference type="Pfam" id="PF13456">
    <property type="entry name" value="RVT_3"/>
    <property type="match status" value="1"/>
</dbReference>
<dbReference type="InterPro" id="IPR012337">
    <property type="entry name" value="RNaseH-like_sf"/>
</dbReference>
<accession>A0AAV5KUM8</accession>
<reference evidence="2 3" key="1">
    <citation type="journal article" date="2021" name="Commun. Biol.">
        <title>The genome of Shorea leprosula (Dipterocarpaceae) highlights the ecological relevance of drought in aseasonal tropical rainforests.</title>
        <authorList>
            <person name="Ng K.K.S."/>
            <person name="Kobayashi M.J."/>
            <person name="Fawcett J.A."/>
            <person name="Hatakeyama M."/>
            <person name="Paape T."/>
            <person name="Ng C.H."/>
            <person name="Ang C.C."/>
            <person name="Tnah L.H."/>
            <person name="Lee C.T."/>
            <person name="Nishiyama T."/>
            <person name="Sese J."/>
            <person name="O'Brien M.J."/>
            <person name="Copetti D."/>
            <person name="Mohd Noor M.I."/>
            <person name="Ong R.C."/>
            <person name="Putra M."/>
            <person name="Sireger I.Z."/>
            <person name="Indrioko S."/>
            <person name="Kosugi Y."/>
            <person name="Izuno A."/>
            <person name="Isagi Y."/>
            <person name="Lee S.L."/>
            <person name="Shimizu K.K."/>
        </authorList>
    </citation>
    <scope>NUCLEOTIDE SEQUENCE [LARGE SCALE GENOMIC DNA]</scope>
    <source>
        <strain evidence="2">214</strain>
    </source>
</reference>
<dbReference type="InterPro" id="IPR036397">
    <property type="entry name" value="RNaseH_sf"/>
</dbReference>
<keyword evidence="3" id="KW-1185">Reference proteome</keyword>
<sequence length="157" mass="16753">MNYSSPSSSWSEPHGGGTTAGGLHNGRWLHGFSVNVGITSSFIAELWGCREGLKLAHSLGISHLMLEMDSLLAVQLIHCRQLSVGPASILLNDIHLLLDHFHSCAILHTLGEGNKAANYMASIGHGSPLGIRYFPTPPASINLILLGDSAGTMFLRD</sequence>
<organism evidence="2 3">
    <name type="scientific">Rubroshorea leprosula</name>
    <dbReference type="NCBI Taxonomy" id="152421"/>
    <lineage>
        <taxon>Eukaryota</taxon>
        <taxon>Viridiplantae</taxon>
        <taxon>Streptophyta</taxon>
        <taxon>Embryophyta</taxon>
        <taxon>Tracheophyta</taxon>
        <taxon>Spermatophyta</taxon>
        <taxon>Magnoliopsida</taxon>
        <taxon>eudicotyledons</taxon>
        <taxon>Gunneridae</taxon>
        <taxon>Pentapetalae</taxon>
        <taxon>rosids</taxon>
        <taxon>malvids</taxon>
        <taxon>Malvales</taxon>
        <taxon>Dipterocarpaceae</taxon>
        <taxon>Rubroshorea</taxon>
    </lineage>
</organism>
<gene>
    <name evidence="2" type="ORF">SLEP1_g37234</name>
</gene>
<dbReference type="InterPro" id="IPR002156">
    <property type="entry name" value="RNaseH_domain"/>
</dbReference>
<evidence type="ECO:0000313" key="2">
    <source>
        <dbReference type="EMBL" id="GKV28147.1"/>
    </source>
</evidence>
<comment type="caution">
    <text evidence="2">The sequence shown here is derived from an EMBL/GenBank/DDBJ whole genome shotgun (WGS) entry which is preliminary data.</text>
</comment>
<dbReference type="AlphaFoldDB" id="A0AAV5KUM8"/>
<evidence type="ECO:0000259" key="1">
    <source>
        <dbReference type="Pfam" id="PF13456"/>
    </source>
</evidence>
<dbReference type="InterPro" id="IPR044730">
    <property type="entry name" value="RNase_H-like_dom_plant"/>
</dbReference>